<evidence type="ECO:0000313" key="2">
    <source>
        <dbReference type="EMBL" id="UZE96959.1"/>
    </source>
</evidence>
<dbReference type="SMART" id="SM00028">
    <property type="entry name" value="TPR"/>
    <property type="match status" value="6"/>
</dbReference>
<organism evidence="2 3">
    <name type="scientific">Alkalimarinus alittae</name>
    <dbReference type="NCBI Taxonomy" id="2961619"/>
    <lineage>
        <taxon>Bacteria</taxon>
        <taxon>Pseudomonadati</taxon>
        <taxon>Pseudomonadota</taxon>
        <taxon>Gammaproteobacteria</taxon>
        <taxon>Alteromonadales</taxon>
        <taxon>Alteromonadaceae</taxon>
        <taxon>Alkalimarinus</taxon>
    </lineage>
</organism>
<dbReference type="Pfam" id="PF13432">
    <property type="entry name" value="TPR_16"/>
    <property type="match status" value="2"/>
</dbReference>
<dbReference type="RefSeq" id="WP_265048440.1">
    <property type="nucleotide sequence ID" value="NZ_CP100390.1"/>
</dbReference>
<evidence type="ECO:0000313" key="3">
    <source>
        <dbReference type="Proteomes" id="UP001163739"/>
    </source>
</evidence>
<sequence>MNNTSKALSTIVLSALITGCSMQSLNKQPTSDNLVDNTPKQTDDQFPLADPEIEYAEFDAETMYALLTAEIAAQRGRYDITLLNYVQQARDTKDLAIIQRAFRIAQFLKASNAQLQLSKTWAEVEPNDIEANQLAAFHHARNKKYEEAMVYMERIIELGGDADLDRLAAHSKTLTHEEQQTLLNLYTALYQRHPENKEVIYSLAVMQKNTEHTGEAITTLAPLLKKDPEFQPAVLLQAGLLYDQGKLDEATQYLKEQTVIFPENRKMGTLYGRLLIDSKQLDEAQSVFKDLMERFPEAAGLRLSYALVSLENKDEDEAIEQFNLLLDAQQHTNESHFYLGRIADSKKDTGNAIHHYLNVESGTHFYSSISRASFLLAQEGRLNDALMGLEKLRQAAPDQAENFWLIEVNLLLDINEDDLALGSINIALMDFPKNSKLLYSRSMLLDKANRLEEMEADLRTILAAEPNNAVALNALGYTLADKTSRLMEAFDLISKAHELNPNNPAILDSMGWVYYKMGNLEKSLEYLTLAYSQFPDPEVAAHLGEVLWQKGNKDEALKLWQESLKGKSTNTIVQDTMQKLGVTFTDEPTTQQP</sequence>
<keyword evidence="3" id="KW-1185">Reference proteome</keyword>
<accession>A0ABY6N4E5</accession>
<dbReference type="Gene3D" id="1.25.40.10">
    <property type="entry name" value="Tetratricopeptide repeat domain"/>
    <property type="match status" value="2"/>
</dbReference>
<reference evidence="2" key="1">
    <citation type="submission" date="2022-06" db="EMBL/GenBank/DDBJ databases">
        <title>Alkalimarinus sp. nov., isolated from gut of a Alitta virens.</title>
        <authorList>
            <person name="Yang A.I."/>
            <person name="Shin N.-R."/>
        </authorList>
    </citation>
    <scope>NUCLEOTIDE SEQUENCE</scope>
    <source>
        <strain evidence="2">A2M4</strain>
    </source>
</reference>
<dbReference type="SUPFAM" id="SSF48452">
    <property type="entry name" value="TPR-like"/>
    <property type="match status" value="2"/>
</dbReference>
<dbReference type="PANTHER" id="PTHR12558:SF33">
    <property type="entry name" value="BLL7664 PROTEIN"/>
    <property type="match status" value="1"/>
</dbReference>
<proteinExistence type="predicted"/>
<dbReference type="Proteomes" id="UP001163739">
    <property type="component" value="Chromosome"/>
</dbReference>
<dbReference type="InterPro" id="IPR011990">
    <property type="entry name" value="TPR-like_helical_dom_sf"/>
</dbReference>
<name>A0ABY6N4E5_9ALTE</name>
<gene>
    <name evidence="2" type="ORF">NKI27_04195</name>
</gene>
<dbReference type="Pfam" id="PF14559">
    <property type="entry name" value="TPR_19"/>
    <property type="match status" value="1"/>
</dbReference>
<keyword evidence="1" id="KW-0802">TPR repeat</keyword>
<dbReference type="InterPro" id="IPR019734">
    <property type="entry name" value="TPR_rpt"/>
</dbReference>
<dbReference type="PROSITE" id="PS51257">
    <property type="entry name" value="PROKAR_LIPOPROTEIN"/>
    <property type="match status" value="1"/>
</dbReference>
<dbReference type="PROSITE" id="PS50005">
    <property type="entry name" value="TPR"/>
    <property type="match status" value="1"/>
</dbReference>
<evidence type="ECO:0000256" key="1">
    <source>
        <dbReference type="PROSITE-ProRule" id="PRU00339"/>
    </source>
</evidence>
<protein>
    <submittedName>
        <fullName evidence="2">Tetratricopeptide repeat protein</fullName>
    </submittedName>
</protein>
<dbReference type="PANTHER" id="PTHR12558">
    <property type="entry name" value="CELL DIVISION CYCLE 16,23,27"/>
    <property type="match status" value="1"/>
</dbReference>
<feature type="repeat" description="TPR" evidence="1">
    <location>
        <begin position="504"/>
        <end position="537"/>
    </location>
</feature>
<dbReference type="EMBL" id="CP100390">
    <property type="protein sequence ID" value="UZE96959.1"/>
    <property type="molecule type" value="Genomic_DNA"/>
</dbReference>